<protein>
    <submittedName>
        <fullName evidence="2">Uncharacterized protein</fullName>
    </submittedName>
</protein>
<sequence>MNQRTAQPQLLFHPTGQLPGRTVTKRRQAGAVQQLGNTRFAFSFVMTKETSEKIDVLINR</sequence>
<reference evidence="2 3" key="1">
    <citation type="submission" date="2015-03" db="EMBL/GenBank/DDBJ databases">
        <authorList>
            <consortium name="Pathogen Informatics"/>
        </authorList>
    </citation>
    <scope>NUCLEOTIDE SEQUENCE [LARGE SCALE GENOMIC DNA]</scope>
    <source>
        <strain evidence="2 3">D4891</strain>
    </source>
</reference>
<evidence type="ECO:0000256" key="1">
    <source>
        <dbReference type="SAM" id="MobiDB-lite"/>
    </source>
</evidence>
<evidence type="ECO:0000313" key="2">
    <source>
        <dbReference type="EMBL" id="CNT82465.1"/>
    </source>
</evidence>
<dbReference type="AlphaFoldDB" id="A0A655BW74"/>
<accession>A0A655BW74</accession>
<proteinExistence type="predicted"/>
<name>A0A655BW74_SALET</name>
<organism evidence="2 3">
    <name type="scientific">Salmonella enterica subsp. enterica serovar Bovismorbificans</name>
    <dbReference type="NCBI Taxonomy" id="58097"/>
    <lineage>
        <taxon>Bacteria</taxon>
        <taxon>Pseudomonadati</taxon>
        <taxon>Pseudomonadota</taxon>
        <taxon>Gammaproteobacteria</taxon>
        <taxon>Enterobacterales</taxon>
        <taxon>Enterobacteriaceae</taxon>
        <taxon>Salmonella</taxon>
    </lineage>
</organism>
<gene>
    <name evidence="2" type="ORF">ERS008207_01072</name>
</gene>
<dbReference type="EMBL" id="CQPD01000008">
    <property type="protein sequence ID" value="CNT82465.1"/>
    <property type="molecule type" value="Genomic_DNA"/>
</dbReference>
<evidence type="ECO:0000313" key="3">
    <source>
        <dbReference type="Proteomes" id="UP000042394"/>
    </source>
</evidence>
<dbReference type="Proteomes" id="UP000042394">
    <property type="component" value="Unassembled WGS sequence"/>
</dbReference>
<feature type="region of interest" description="Disordered" evidence="1">
    <location>
        <begin position="1"/>
        <end position="21"/>
    </location>
</feature>